<name>A0ABV1DWI4_9FIRM</name>
<dbReference type="Pfam" id="PF13491">
    <property type="entry name" value="FtsK_4TM"/>
    <property type="match status" value="1"/>
</dbReference>
<keyword evidence="6 14" id="KW-0547">Nucleotide-binding</keyword>
<evidence type="ECO:0000256" key="6">
    <source>
        <dbReference type="ARBA" id="ARBA00022741"/>
    </source>
</evidence>
<feature type="region of interest" description="Disordered" evidence="15">
    <location>
        <begin position="217"/>
        <end position="243"/>
    </location>
</feature>
<keyword evidence="9 16" id="KW-1133">Transmembrane helix</keyword>
<dbReference type="InterPro" id="IPR025199">
    <property type="entry name" value="FtsK_4TM"/>
</dbReference>
<keyword evidence="11 16" id="KW-0472">Membrane</keyword>
<dbReference type="InterPro" id="IPR050206">
    <property type="entry name" value="FtsK/SpoIIIE/SftA"/>
</dbReference>
<dbReference type="InterPro" id="IPR041027">
    <property type="entry name" value="FtsK_alpha"/>
</dbReference>
<sequence length="851" mass="91250">MAAAKKRKTTGPAKKRPGTQKGRTTASSAKTAKEAGRKKKQIWAVVLFAVALLLLAVVLIPGPALWAWIRGLVFGLFGSSAYLWPVILVYIAVICALDRPVHSVGAKVWQAFALVILACSAIHIFTHETGIPSFGGYFEELGTLYANGATTFGGGIFGGLLGMPFISLVGYIGARIIVCLLLFVFLMLVTGTELLALFRAVWKPVEKVEKNAGERIKNRAQKKGGRPRFNLDVPIDGKEDEPLPAHPVMAEEEELKQPSKLKKLLDLVKDDKALTEAAKEPQTASPVQAPPPASVDAAGSEESVNIDDLIQKAVRTQEQKSAPVPSPVPVPAQKPVPFSPAGETAVLAAYRYPPLSLFDETAPGGARGNMQAELRANADKLVNVLRSFGVETRVVGISPGPAVTRYELQPSAGVKISKITNLADDIALNMASAGVRIEAPIPNKAAVGIEIPNRNVNVVHMRDLIASTAFQTAKSRLTVALGRDIAGNAAFADLARMPHLLIAGATGSGKSVCINSIVLSLLYKASPNEVRLLMVDPKVVELGVYNGIPHLVAPVVTDPRKAAGALGWAVTEMLDRYKLFAQTNVRDITAYNLMAAEHDDVAPLPQIVIIIDELADLMMVAPNEVEDSICRLAQMARAAGMHLVIATQRPSVDVITGIIKANIPSRIAFAVSSQVDSRTILDAGGAEKLLGRGDMLFNPVGANKPTRIQGCFVSDREVERVVEYVKADQQNEYDQKVIEEIDRQAAKEKNSGGGGNDFDDGDADSALIRQAIECVVEAGMASTSLLQRRLRLGYARAGRIIDELEARGVVGPHEGSKPRQVLLTRQQWLEMNMNEPDGTPDLPKPPASGQE</sequence>
<evidence type="ECO:0000256" key="12">
    <source>
        <dbReference type="ARBA" id="ARBA00023306"/>
    </source>
</evidence>
<keyword evidence="8 14" id="KW-0067">ATP-binding</keyword>
<feature type="domain" description="FtsK" evidence="17">
    <location>
        <begin position="487"/>
        <end position="678"/>
    </location>
</feature>
<keyword evidence="19" id="KW-1185">Reference proteome</keyword>
<dbReference type="SUPFAM" id="SSF46785">
    <property type="entry name" value="Winged helix' DNA-binding domain"/>
    <property type="match status" value="1"/>
</dbReference>
<keyword evidence="10" id="KW-0238">DNA-binding</keyword>
<feature type="region of interest" description="Disordered" evidence="15">
    <location>
        <begin position="276"/>
        <end position="301"/>
    </location>
</feature>
<evidence type="ECO:0000256" key="16">
    <source>
        <dbReference type="SAM" id="Phobius"/>
    </source>
</evidence>
<feature type="transmembrane region" description="Helical" evidence="16">
    <location>
        <begin position="108"/>
        <end position="125"/>
    </location>
</feature>
<dbReference type="Pfam" id="PF17854">
    <property type="entry name" value="FtsK_alpha"/>
    <property type="match status" value="1"/>
</dbReference>
<dbReference type="InterPro" id="IPR036388">
    <property type="entry name" value="WH-like_DNA-bd_sf"/>
</dbReference>
<dbReference type="PROSITE" id="PS50901">
    <property type="entry name" value="FTSK"/>
    <property type="match status" value="1"/>
</dbReference>
<feature type="transmembrane region" description="Helical" evidence="16">
    <location>
        <begin position="72"/>
        <end position="96"/>
    </location>
</feature>
<keyword evidence="5 16" id="KW-0812">Transmembrane</keyword>
<evidence type="ECO:0000256" key="14">
    <source>
        <dbReference type="PROSITE-ProRule" id="PRU00289"/>
    </source>
</evidence>
<dbReference type="PANTHER" id="PTHR22683">
    <property type="entry name" value="SPORULATION PROTEIN RELATED"/>
    <property type="match status" value="1"/>
</dbReference>
<evidence type="ECO:0000256" key="2">
    <source>
        <dbReference type="ARBA" id="ARBA00006474"/>
    </source>
</evidence>
<feature type="compositionally biased region" description="Pro residues" evidence="15">
    <location>
        <begin position="842"/>
        <end position="851"/>
    </location>
</feature>
<evidence type="ECO:0000256" key="15">
    <source>
        <dbReference type="SAM" id="MobiDB-lite"/>
    </source>
</evidence>
<dbReference type="SMART" id="SM00843">
    <property type="entry name" value="Ftsk_gamma"/>
    <property type="match status" value="1"/>
</dbReference>
<evidence type="ECO:0000256" key="13">
    <source>
        <dbReference type="ARBA" id="ARBA00024986"/>
    </source>
</evidence>
<keyword evidence="4" id="KW-0132">Cell division</keyword>
<feature type="region of interest" description="Disordered" evidence="15">
    <location>
        <begin position="1"/>
        <end position="33"/>
    </location>
</feature>
<reference evidence="18 19" key="1">
    <citation type="submission" date="2024-03" db="EMBL/GenBank/DDBJ databases">
        <title>Human intestinal bacterial collection.</title>
        <authorList>
            <person name="Pauvert C."/>
            <person name="Hitch T.C.A."/>
            <person name="Clavel T."/>
        </authorList>
    </citation>
    <scope>NUCLEOTIDE SEQUENCE [LARGE SCALE GENOMIC DNA]</scope>
    <source>
        <strain evidence="18 19">CLA-JM-H44</strain>
    </source>
</reference>
<gene>
    <name evidence="18" type="ORF">WMO26_01150</name>
</gene>
<protein>
    <submittedName>
        <fullName evidence="18">DNA translocase FtsK 4TM domain-containing protein</fullName>
    </submittedName>
</protein>
<comment type="subcellular location">
    <subcellularLocation>
        <location evidence="1">Cell membrane</location>
        <topology evidence="1">Multi-pass membrane protein</topology>
    </subcellularLocation>
</comment>
<evidence type="ECO:0000256" key="3">
    <source>
        <dbReference type="ARBA" id="ARBA00022475"/>
    </source>
</evidence>
<comment type="similarity">
    <text evidence="2">Belongs to the FtsK/SpoIIIE/SftA family.</text>
</comment>
<dbReference type="InterPro" id="IPR002543">
    <property type="entry name" value="FtsK_dom"/>
</dbReference>
<evidence type="ECO:0000256" key="8">
    <source>
        <dbReference type="ARBA" id="ARBA00022840"/>
    </source>
</evidence>
<evidence type="ECO:0000256" key="1">
    <source>
        <dbReference type="ARBA" id="ARBA00004651"/>
    </source>
</evidence>
<accession>A0ABV1DWI4</accession>
<dbReference type="InterPro" id="IPR027417">
    <property type="entry name" value="P-loop_NTPase"/>
</dbReference>
<feature type="transmembrane region" description="Helical" evidence="16">
    <location>
        <begin position="145"/>
        <end position="169"/>
    </location>
</feature>
<dbReference type="Pfam" id="PF09397">
    <property type="entry name" value="FtsK_gamma"/>
    <property type="match status" value="1"/>
</dbReference>
<dbReference type="InterPro" id="IPR018541">
    <property type="entry name" value="Ftsk_gamma"/>
</dbReference>
<dbReference type="Gene3D" id="1.10.10.10">
    <property type="entry name" value="Winged helix-like DNA-binding domain superfamily/Winged helix DNA-binding domain"/>
    <property type="match status" value="1"/>
</dbReference>
<comment type="caution">
    <text evidence="18">The sequence shown here is derived from an EMBL/GenBank/DDBJ whole genome shotgun (WGS) entry which is preliminary data.</text>
</comment>
<evidence type="ECO:0000313" key="18">
    <source>
        <dbReference type="EMBL" id="MEQ2439428.1"/>
    </source>
</evidence>
<evidence type="ECO:0000256" key="9">
    <source>
        <dbReference type="ARBA" id="ARBA00022989"/>
    </source>
</evidence>
<evidence type="ECO:0000256" key="11">
    <source>
        <dbReference type="ARBA" id="ARBA00023136"/>
    </source>
</evidence>
<keyword evidence="12" id="KW-0131">Cell cycle</keyword>
<comment type="function">
    <text evidence="13">Essential cell division protein that coordinates cell division and chromosome segregation. The N-terminus is involved in assembly of the cell-division machinery. The C-terminus functions as a DNA motor that moves dsDNA in an ATP-dependent manner towards the dif recombination site, which is located within the replication terminus region. Required for activation of the Xer recombinase, allowing activation of chromosome unlinking by recombination.</text>
</comment>
<evidence type="ECO:0000256" key="4">
    <source>
        <dbReference type="ARBA" id="ARBA00022618"/>
    </source>
</evidence>
<dbReference type="Pfam" id="PF01580">
    <property type="entry name" value="FtsK_SpoIIIE"/>
    <property type="match status" value="1"/>
</dbReference>
<dbReference type="InterPro" id="IPR036390">
    <property type="entry name" value="WH_DNA-bd_sf"/>
</dbReference>
<dbReference type="Gene3D" id="3.40.50.300">
    <property type="entry name" value="P-loop containing nucleotide triphosphate hydrolases"/>
    <property type="match status" value="1"/>
</dbReference>
<dbReference type="SUPFAM" id="SSF52540">
    <property type="entry name" value="P-loop containing nucleoside triphosphate hydrolases"/>
    <property type="match status" value="1"/>
</dbReference>
<feature type="region of interest" description="Disordered" evidence="15">
    <location>
        <begin position="830"/>
        <end position="851"/>
    </location>
</feature>
<evidence type="ECO:0000256" key="10">
    <source>
        <dbReference type="ARBA" id="ARBA00023125"/>
    </source>
</evidence>
<evidence type="ECO:0000313" key="19">
    <source>
        <dbReference type="Proteomes" id="UP001489509"/>
    </source>
</evidence>
<organism evidence="18 19">
    <name type="scientific">Solibaculum intestinale</name>
    <dbReference type="NCBI Taxonomy" id="3133165"/>
    <lineage>
        <taxon>Bacteria</taxon>
        <taxon>Bacillati</taxon>
        <taxon>Bacillota</taxon>
        <taxon>Clostridia</taxon>
        <taxon>Eubacteriales</taxon>
        <taxon>Oscillospiraceae</taxon>
        <taxon>Solibaculum</taxon>
    </lineage>
</organism>
<evidence type="ECO:0000256" key="5">
    <source>
        <dbReference type="ARBA" id="ARBA00022692"/>
    </source>
</evidence>
<dbReference type="RefSeq" id="WP_349217689.1">
    <property type="nucleotide sequence ID" value="NZ_JBBMFD010000001.1"/>
</dbReference>
<feature type="binding site" evidence="14">
    <location>
        <begin position="504"/>
        <end position="511"/>
    </location>
    <ligand>
        <name>ATP</name>
        <dbReference type="ChEBI" id="CHEBI:30616"/>
    </ligand>
</feature>
<dbReference type="PANTHER" id="PTHR22683:SF41">
    <property type="entry name" value="DNA TRANSLOCASE FTSK"/>
    <property type="match status" value="1"/>
</dbReference>
<keyword evidence="3" id="KW-1003">Cell membrane</keyword>
<feature type="transmembrane region" description="Helical" evidence="16">
    <location>
        <begin position="176"/>
        <end position="202"/>
    </location>
</feature>
<feature type="compositionally biased region" description="Basic residues" evidence="15">
    <location>
        <begin position="1"/>
        <end position="18"/>
    </location>
</feature>
<feature type="transmembrane region" description="Helical" evidence="16">
    <location>
        <begin position="42"/>
        <end position="66"/>
    </location>
</feature>
<dbReference type="EMBL" id="JBBMFD010000001">
    <property type="protein sequence ID" value="MEQ2439428.1"/>
    <property type="molecule type" value="Genomic_DNA"/>
</dbReference>
<proteinExistence type="inferred from homology"/>
<keyword evidence="7" id="KW-0159">Chromosome partition</keyword>
<dbReference type="Gene3D" id="3.30.980.40">
    <property type="match status" value="1"/>
</dbReference>
<evidence type="ECO:0000256" key="7">
    <source>
        <dbReference type="ARBA" id="ARBA00022829"/>
    </source>
</evidence>
<dbReference type="Proteomes" id="UP001489509">
    <property type="component" value="Unassembled WGS sequence"/>
</dbReference>
<evidence type="ECO:0000259" key="17">
    <source>
        <dbReference type="PROSITE" id="PS50901"/>
    </source>
</evidence>
<dbReference type="CDD" id="cd01127">
    <property type="entry name" value="TrwB_TraG_TraD_VirD4"/>
    <property type="match status" value="1"/>
</dbReference>